<dbReference type="AlphaFoldDB" id="A0A8B8EYD7"/>
<organism evidence="3 4">
    <name type="scientific">Crassostrea virginica</name>
    <name type="common">Eastern oyster</name>
    <dbReference type="NCBI Taxonomy" id="6565"/>
    <lineage>
        <taxon>Eukaryota</taxon>
        <taxon>Metazoa</taxon>
        <taxon>Spiralia</taxon>
        <taxon>Lophotrochozoa</taxon>
        <taxon>Mollusca</taxon>
        <taxon>Bivalvia</taxon>
        <taxon>Autobranchia</taxon>
        <taxon>Pteriomorphia</taxon>
        <taxon>Ostreida</taxon>
        <taxon>Ostreoidea</taxon>
        <taxon>Ostreidae</taxon>
        <taxon>Crassostrea</taxon>
    </lineage>
</organism>
<gene>
    <name evidence="4" type="primary">LOC111137704</name>
</gene>
<feature type="signal peptide" evidence="1">
    <location>
        <begin position="1"/>
        <end position="23"/>
    </location>
</feature>
<accession>A0A8B8EYD7</accession>
<dbReference type="Proteomes" id="UP000694844">
    <property type="component" value="Chromosome 5"/>
</dbReference>
<name>A0A8B8EYD7_CRAVI</name>
<reference evidence="4" key="1">
    <citation type="submission" date="2025-08" db="UniProtKB">
        <authorList>
            <consortium name="RefSeq"/>
        </authorList>
    </citation>
    <scope>IDENTIFICATION</scope>
    <source>
        <tissue evidence="4">Whole sample</tissue>
    </source>
</reference>
<dbReference type="Gene3D" id="2.10.25.10">
    <property type="entry name" value="Laminin"/>
    <property type="match status" value="1"/>
</dbReference>
<dbReference type="KEGG" id="cvn:111137704"/>
<evidence type="ECO:0000313" key="3">
    <source>
        <dbReference type="Proteomes" id="UP000694844"/>
    </source>
</evidence>
<proteinExistence type="predicted"/>
<dbReference type="GeneID" id="111137704"/>
<dbReference type="PROSITE" id="PS00022">
    <property type="entry name" value="EGF_1"/>
    <property type="match status" value="1"/>
</dbReference>
<dbReference type="RefSeq" id="XP_022345009.1">
    <property type="nucleotide sequence ID" value="XM_022489301.1"/>
</dbReference>
<dbReference type="InterPro" id="IPR000742">
    <property type="entry name" value="EGF"/>
</dbReference>
<dbReference type="SUPFAM" id="SSF57196">
    <property type="entry name" value="EGF/Laminin"/>
    <property type="match status" value="1"/>
</dbReference>
<evidence type="ECO:0000313" key="4">
    <source>
        <dbReference type="RefSeq" id="XP_022345009.1"/>
    </source>
</evidence>
<feature type="domain" description="EGF-like" evidence="2">
    <location>
        <begin position="143"/>
        <end position="154"/>
    </location>
</feature>
<feature type="chain" id="PRO_5034683973" evidence="1">
    <location>
        <begin position="24"/>
        <end position="296"/>
    </location>
</feature>
<evidence type="ECO:0000259" key="2">
    <source>
        <dbReference type="PROSITE" id="PS00022"/>
    </source>
</evidence>
<keyword evidence="1" id="KW-0732">Signal</keyword>
<evidence type="ECO:0000256" key="1">
    <source>
        <dbReference type="SAM" id="SignalP"/>
    </source>
</evidence>
<protein>
    <submittedName>
        <fullName evidence="4">Coagulation factor XII-like isoform X1</fullName>
    </submittedName>
</protein>
<sequence length="296" mass="33393">MPKIGKILFFLFFSAAFMQETETHNQCVIIQEKESIEVPFDTPSFLKNGDKTYCQAYGPAQGKLRCGESNAYIKPECVCSFHNVYEATFYHAFSSCPEGTSSDMVTKLKCTDCKKYSLNNTGPCINGGKLTCRGEEVAPEITCQCPPNYEGKFCEIKIENVTRVCDMISNYSIRGLLNCAMTGRDCITYSRNMQYAYKCNETHFSQDRRGLPLCVDTENTTPRNVEHTLFESMPIQTNILINVEEKTTSTHLDPTFIDSPQREVILENFDWYTSGGNNIYSLSKLAVILGGMILQL</sequence>
<keyword evidence="3" id="KW-1185">Reference proteome</keyword>
<dbReference type="OrthoDB" id="6188462at2759"/>